<feature type="region of interest" description="Disordered" evidence="1">
    <location>
        <begin position="1"/>
        <end position="26"/>
    </location>
</feature>
<name>A0A147F1K8_MICTE</name>
<proteinExistence type="predicted"/>
<evidence type="ECO:0000313" key="3">
    <source>
        <dbReference type="Proteomes" id="UP000075025"/>
    </source>
</evidence>
<protein>
    <submittedName>
        <fullName evidence="2">Uncharacterized protein</fullName>
    </submittedName>
</protein>
<reference evidence="2 3" key="1">
    <citation type="journal article" date="2016" name="Front. Microbiol.">
        <title>Genomic Resource of Rice Seed Associated Bacteria.</title>
        <authorList>
            <person name="Midha S."/>
            <person name="Bansal K."/>
            <person name="Sharma S."/>
            <person name="Kumar N."/>
            <person name="Patil P.P."/>
            <person name="Chaudhry V."/>
            <person name="Patil P.B."/>
        </authorList>
    </citation>
    <scope>NUCLEOTIDE SEQUENCE [LARGE SCALE GENOMIC DNA]</scope>
    <source>
        <strain evidence="2 3">NS220</strain>
    </source>
</reference>
<sequence length="73" mass="7317">MEPPPEDPRRPRATNSQTIAPATITSATISRIHGRGEAVDTVSEGVAVVSGVAVAGAVVADALGVSVLSLINI</sequence>
<evidence type="ECO:0000256" key="1">
    <source>
        <dbReference type="SAM" id="MobiDB-lite"/>
    </source>
</evidence>
<comment type="caution">
    <text evidence="2">The sequence shown here is derived from an EMBL/GenBank/DDBJ whole genome shotgun (WGS) entry which is preliminary data.</text>
</comment>
<organism evidence="2 3">
    <name type="scientific">Microbacterium testaceum</name>
    <name type="common">Aureobacterium testaceum</name>
    <name type="synonym">Brevibacterium testaceum</name>
    <dbReference type="NCBI Taxonomy" id="2033"/>
    <lineage>
        <taxon>Bacteria</taxon>
        <taxon>Bacillati</taxon>
        <taxon>Actinomycetota</taxon>
        <taxon>Actinomycetes</taxon>
        <taxon>Micrococcales</taxon>
        <taxon>Microbacteriaceae</taxon>
        <taxon>Microbacterium</taxon>
    </lineage>
</organism>
<dbReference type="AlphaFoldDB" id="A0A147F1K8"/>
<feature type="compositionally biased region" description="Low complexity" evidence="1">
    <location>
        <begin position="16"/>
        <end position="26"/>
    </location>
</feature>
<gene>
    <name evidence="2" type="ORF">NS220_00740</name>
</gene>
<accession>A0A147F1K8</accession>
<dbReference type="EMBL" id="LDRT01000003">
    <property type="protein sequence ID" value="KTR96744.1"/>
    <property type="molecule type" value="Genomic_DNA"/>
</dbReference>
<feature type="compositionally biased region" description="Basic and acidic residues" evidence="1">
    <location>
        <begin position="1"/>
        <end position="10"/>
    </location>
</feature>
<evidence type="ECO:0000313" key="2">
    <source>
        <dbReference type="EMBL" id="KTR96744.1"/>
    </source>
</evidence>
<dbReference type="Proteomes" id="UP000075025">
    <property type="component" value="Unassembled WGS sequence"/>
</dbReference>